<sequence>MEQVDMVTVPSTTGQMSVLPGHVPLISELKSGLLSIHEGDEVTNYFISTGFAFVHSDSITDILAVEAVPIEHVDPASVQKALREFTQRLDSASTDIEKTEARIAVDVLSALNSSLRVELECMHLVDIKYVLHLGNLTSVPINDRGYLEVIDTSREKPRRRPIRSKNYLLRSRKTSEINQDTDIARQADFDPTDVTLVTQTEARPC</sequence>
<keyword evidence="8" id="KW-0496">Mitochondrion</keyword>
<keyword evidence="3" id="KW-0813">Transport</keyword>
<evidence type="ECO:0000256" key="8">
    <source>
        <dbReference type="ARBA" id="ARBA00023128"/>
    </source>
</evidence>
<dbReference type="CDD" id="cd12152">
    <property type="entry name" value="F1-ATPase_delta"/>
    <property type="match status" value="1"/>
</dbReference>
<gene>
    <name evidence="11" type="ORF">STAS_19749</name>
</gene>
<dbReference type="OrthoDB" id="270171at2759"/>
<comment type="subcellular location">
    <subcellularLocation>
        <location evidence="1">Mitochondrion inner membrane</location>
    </subcellularLocation>
</comment>
<keyword evidence="7" id="KW-0406">Ion transport</keyword>
<evidence type="ECO:0000259" key="10">
    <source>
        <dbReference type="Pfam" id="PF02823"/>
    </source>
</evidence>
<keyword evidence="9" id="KW-0472">Membrane</keyword>
<dbReference type="InterPro" id="IPR001469">
    <property type="entry name" value="ATP_synth_F1_dsu/esu"/>
</dbReference>
<dbReference type="GO" id="GO:0005743">
    <property type="term" value="C:mitochondrial inner membrane"/>
    <property type="evidence" value="ECO:0007669"/>
    <property type="project" value="UniProtKB-SubCell"/>
</dbReference>
<evidence type="ECO:0000256" key="5">
    <source>
        <dbReference type="ARBA" id="ARBA00022792"/>
    </source>
</evidence>
<dbReference type="Pfam" id="PF02823">
    <property type="entry name" value="ATP-synt_DE_N"/>
    <property type="match status" value="1"/>
</dbReference>
<evidence type="ECO:0000256" key="1">
    <source>
        <dbReference type="ARBA" id="ARBA00004273"/>
    </source>
</evidence>
<evidence type="ECO:0000256" key="6">
    <source>
        <dbReference type="ARBA" id="ARBA00022946"/>
    </source>
</evidence>
<accession>A0A5A7QCB6</accession>
<dbReference type="EMBL" id="BKCP01006515">
    <property type="protein sequence ID" value="GER42923.1"/>
    <property type="molecule type" value="Genomic_DNA"/>
</dbReference>
<evidence type="ECO:0000313" key="12">
    <source>
        <dbReference type="Proteomes" id="UP000325081"/>
    </source>
</evidence>
<dbReference type="Proteomes" id="UP000325081">
    <property type="component" value="Unassembled WGS sequence"/>
</dbReference>
<evidence type="ECO:0000256" key="4">
    <source>
        <dbReference type="ARBA" id="ARBA00022781"/>
    </source>
</evidence>
<feature type="domain" description="ATP synthase F1 complex delta/epsilon subunit N-terminal" evidence="10">
    <location>
        <begin position="2"/>
        <end position="64"/>
    </location>
</feature>
<proteinExistence type="inferred from homology"/>
<dbReference type="SUPFAM" id="SSF51344">
    <property type="entry name" value="Epsilon subunit of F1F0-ATP synthase N-terminal domain"/>
    <property type="match status" value="1"/>
</dbReference>
<keyword evidence="4" id="KW-0375">Hydrogen ion transport</keyword>
<evidence type="ECO:0000313" key="11">
    <source>
        <dbReference type="EMBL" id="GER42923.1"/>
    </source>
</evidence>
<keyword evidence="5" id="KW-0999">Mitochondrion inner membrane</keyword>
<organism evidence="11 12">
    <name type="scientific">Striga asiatica</name>
    <name type="common">Asiatic witchweed</name>
    <name type="synonym">Buchnera asiatica</name>
    <dbReference type="NCBI Taxonomy" id="4170"/>
    <lineage>
        <taxon>Eukaryota</taxon>
        <taxon>Viridiplantae</taxon>
        <taxon>Streptophyta</taxon>
        <taxon>Embryophyta</taxon>
        <taxon>Tracheophyta</taxon>
        <taxon>Spermatophyta</taxon>
        <taxon>Magnoliopsida</taxon>
        <taxon>eudicotyledons</taxon>
        <taxon>Gunneridae</taxon>
        <taxon>Pentapetalae</taxon>
        <taxon>asterids</taxon>
        <taxon>lamiids</taxon>
        <taxon>Lamiales</taxon>
        <taxon>Orobanchaceae</taxon>
        <taxon>Buchnereae</taxon>
        <taxon>Striga</taxon>
    </lineage>
</organism>
<keyword evidence="12" id="KW-1185">Reference proteome</keyword>
<dbReference type="NCBIfam" id="TIGR01216">
    <property type="entry name" value="ATP_synt_epsi"/>
    <property type="match status" value="1"/>
</dbReference>
<dbReference type="GO" id="GO:0046933">
    <property type="term" value="F:proton-transporting ATP synthase activity, rotational mechanism"/>
    <property type="evidence" value="ECO:0007669"/>
    <property type="project" value="InterPro"/>
</dbReference>
<dbReference type="GO" id="GO:0045259">
    <property type="term" value="C:proton-transporting ATP synthase complex"/>
    <property type="evidence" value="ECO:0007669"/>
    <property type="project" value="InterPro"/>
</dbReference>
<reference evidence="12" key="1">
    <citation type="journal article" date="2019" name="Curr. Biol.">
        <title>Genome Sequence of Striga asiatica Provides Insight into the Evolution of Plant Parasitism.</title>
        <authorList>
            <person name="Yoshida S."/>
            <person name="Kim S."/>
            <person name="Wafula E.K."/>
            <person name="Tanskanen J."/>
            <person name="Kim Y.M."/>
            <person name="Honaas L."/>
            <person name="Yang Z."/>
            <person name="Spallek T."/>
            <person name="Conn C.E."/>
            <person name="Ichihashi Y."/>
            <person name="Cheong K."/>
            <person name="Cui S."/>
            <person name="Der J.P."/>
            <person name="Gundlach H."/>
            <person name="Jiao Y."/>
            <person name="Hori C."/>
            <person name="Ishida J.K."/>
            <person name="Kasahara H."/>
            <person name="Kiba T."/>
            <person name="Kim M.S."/>
            <person name="Koo N."/>
            <person name="Laohavisit A."/>
            <person name="Lee Y.H."/>
            <person name="Lumba S."/>
            <person name="McCourt P."/>
            <person name="Mortimer J.C."/>
            <person name="Mutuku J.M."/>
            <person name="Nomura T."/>
            <person name="Sasaki-Sekimoto Y."/>
            <person name="Seto Y."/>
            <person name="Wang Y."/>
            <person name="Wakatake T."/>
            <person name="Sakakibara H."/>
            <person name="Demura T."/>
            <person name="Yamaguchi S."/>
            <person name="Yoneyama K."/>
            <person name="Manabe R.I."/>
            <person name="Nelson D.C."/>
            <person name="Schulman A.H."/>
            <person name="Timko M.P."/>
            <person name="dePamphilis C.W."/>
            <person name="Choi D."/>
            <person name="Shirasu K."/>
        </authorList>
    </citation>
    <scope>NUCLEOTIDE SEQUENCE [LARGE SCALE GENOMIC DNA]</scope>
    <source>
        <strain evidence="12">cv. UVA1</strain>
    </source>
</reference>
<dbReference type="Gene3D" id="2.60.15.10">
    <property type="entry name" value="F0F1 ATP synthase delta/epsilon subunit, N-terminal"/>
    <property type="match status" value="1"/>
</dbReference>
<dbReference type="PANTHER" id="PTHR13822">
    <property type="entry name" value="ATP SYNTHASE DELTA/EPSILON CHAIN"/>
    <property type="match status" value="1"/>
</dbReference>
<protein>
    <submittedName>
        <fullName evidence="11">ATP synthase delta chain</fullName>
    </submittedName>
</protein>
<evidence type="ECO:0000256" key="7">
    <source>
        <dbReference type="ARBA" id="ARBA00023065"/>
    </source>
</evidence>
<dbReference type="AlphaFoldDB" id="A0A5A7QCB6"/>
<comment type="caution">
    <text evidence="11">The sequence shown here is derived from an EMBL/GenBank/DDBJ whole genome shotgun (WGS) entry which is preliminary data.</text>
</comment>
<evidence type="ECO:0000256" key="3">
    <source>
        <dbReference type="ARBA" id="ARBA00022448"/>
    </source>
</evidence>
<evidence type="ECO:0000256" key="9">
    <source>
        <dbReference type="ARBA" id="ARBA00023136"/>
    </source>
</evidence>
<keyword evidence="6" id="KW-0809">Transit peptide</keyword>
<dbReference type="PANTHER" id="PTHR13822:SF7">
    <property type="entry name" value="ATP SYNTHASE SUBUNIT DELTA, MITOCHONDRIAL"/>
    <property type="match status" value="1"/>
</dbReference>
<dbReference type="InterPro" id="IPR036771">
    <property type="entry name" value="ATPsynth_dsu/esu_N"/>
</dbReference>
<name>A0A5A7QCB6_STRAF</name>
<dbReference type="InterPro" id="IPR020546">
    <property type="entry name" value="ATP_synth_F1_dsu/esu_N"/>
</dbReference>
<comment type="similarity">
    <text evidence="2">Belongs to the ATPase epsilon chain family.</text>
</comment>
<evidence type="ECO:0000256" key="2">
    <source>
        <dbReference type="ARBA" id="ARBA00005712"/>
    </source>
</evidence>